<dbReference type="Pfam" id="PF00364">
    <property type="entry name" value="Biotin_lipoyl"/>
    <property type="match status" value="1"/>
</dbReference>
<dbReference type="RefSeq" id="WP_392396156.1">
    <property type="nucleotide sequence ID" value="NZ_JAURTK010000023.1"/>
</dbReference>
<evidence type="ECO:0000313" key="3">
    <source>
        <dbReference type="EMBL" id="MDP9651579.1"/>
    </source>
</evidence>
<gene>
    <name evidence="3" type="ORF">J2793_007054</name>
</gene>
<dbReference type="InterPro" id="IPR000089">
    <property type="entry name" value="Biotin_lipoyl"/>
</dbReference>
<dbReference type="Proteomes" id="UP001229486">
    <property type="component" value="Unassembled WGS sequence"/>
</dbReference>
<dbReference type="PROSITE" id="PS50968">
    <property type="entry name" value="BIOTINYL_LIPOYL"/>
    <property type="match status" value="1"/>
</dbReference>
<reference evidence="3" key="1">
    <citation type="submission" date="2023-07" db="EMBL/GenBank/DDBJ databases">
        <title>Sorghum-associated microbial communities from plants grown in Nebraska, USA.</title>
        <authorList>
            <person name="Schachtman D."/>
        </authorList>
    </citation>
    <scope>NUCLEOTIDE SEQUENCE</scope>
    <source>
        <strain evidence="3">DS1061</strain>
    </source>
</reference>
<sequence length="76" mass="8196">MTKAPIPILAETTGSLWKIVAQPGEHHDAGAELFVLESMKMEIPVEAECAGTIHEYHVAEGNVVEEGQPIATFIPD</sequence>
<dbReference type="Gene3D" id="2.40.50.100">
    <property type="match status" value="1"/>
</dbReference>
<keyword evidence="1" id="KW-0092">Biotin</keyword>
<evidence type="ECO:0000256" key="1">
    <source>
        <dbReference type="ARBA" id="ARBA00023267"/>
    </source>
</evidence>
<evidence type="ECO:0000313" key="4">
    <source>
        <dbReference type="Proteomes" id="UP001229486"/>
    </source>
</evidence>
<proteinExistence type="predicted"/>
<accession>A0AB73INK2</accession>
<dbReference type="CDD" id="cd06850">
    <property type="entry name" value="biotinyl_domain"/>
    <property type="match status" value="1"/>
</dbReference>
<dbReference type="SUPFAM" id="SSF51230">
    <property type="entry name" value="Single hybrid motif"/>
    <property type="match status" value="1"/>
</dbReference>
<dbReference type="PANTHER" id="PTHR45266">
    <property type="entry name" value="OXALOACETATE DECARBOXYLASE ALPHA CHAIN"/>
    <property type="match status" value="1"/>
</dbReference>
<dbReference type="AlphaFoldDB" id="A0AB73INK2"/>
<dbReference type="InterPro" id="IPR050709">
    <property type="entry name" value="Biotin_Carboxyl_Carrier/Decarb"/>
</dbReference>
<feature type="domain" description="Lipoyl-binding" evidence="2">
    <location>
        <begin position="1"/>
        <end position="74"/>
    </location>
</feature>
<dbReference type="PANTHER" id="PTHR45266:SF3">
    <property type="entry name" value="OXALOACETATE DECARBOXYLASE ALPHA CHAIN"/>
    <property type="match status" value="1"/>
</dbReference>
<comment type="caution">
    <text evidence="3">The sequence shown here is derived from an EMBL/GenBank/DDBJ whole genome shotgun (WGS) entry which is preliminary data.</text>
</comment>
<name>A0AB73INK2_9BURK</name>
<evidence type="ECO:0000259" key="2">
    <source>
        <dbReference type="PROSITE" id="PS50968"/>
    </source>
</evidence>
<organism evidence="3 4">
    <name type="scientific">Paraburkholderia caledonica</name>
    <dbReference type="NCBI Taxonomy" id="134536"/>
    <lineage>
        <taxon>Bacteria</taxon>
        <taxon>Pseudomonadati</taxon>
        <taxon>Pseudomonadota</taxon>
        <taxon>Betaproteobacteria</taxon>
        <taxon>Burkholderiales</taxon>
        <taxon>Burkholderiaceae</taxon>
        <taxon>Paraburkholderia</taxon>
    </lineage>
</organism>
<dbReference type="EMBL" id="JAURTK010000023">
    <property type="protein sequence ID" value="MDP9651579.1"/>
    <property type="molecule type" value="Genomic_DNA"/>
</dbReference>
<dbReference type="InterPro" id="IPR011053">
    <property type="entry name" value="Single_hybrid_motif"/>
</dbReference>
<protein>
    <submittedName>
        <fullName evidence="3">Acetyl-CoA carboxylase biotin carboxyl carrier protein</fullName>
    </submittedName>
</protein>